<keyword evidence="1" id="KW-0805">Transcription regulation</keyword>
<proteinExistence type="predicted"/>
<keyword evidence="2" id="KW-0804">Transcription</keyword>
<dbReference type="OrthoDB" id="1926382at2759"/>
<evidence type="ECO:0000259" key="4">
    <source>
        <dbReference type="Pfam" id="PF14215"/>
    </source>
</evidence>
<dbReference type="GO" id="GO:0003700">
    <property type="term" value="F:DNA-binding transcription factor activity"/>
    <property type="evidence" value="ECO:0007669"/>
    <property type="project" value="InterPro"/>
</dbReference>
<dbReference type="HOGENOM" id="CLU_123589_0_0_1"/>
<keyword evidence="6" id="KW-1185">Reference proteome</keyword>
<dbReference type="Proteomes" id="UP000001514">
    <property type="component" value="Unassembled WGS sequence"/>
</dbReference>
<organism evidence="6">
    <name type="scientific">Selaginella moellendorffii</name>
    <name type="common">Spikemoss</name>
    <dbReference type="NCBI Taxonomy" id="88036"/>
    <lineage>
        <taxon>Eukaryota</taxon>
        <taxon>Viridiplantae</taxon>
        <taxon>Streptophyta</taxon>
        <taxon>Embryophyta</taxon>
        <taxon>Tracheophyta</taxon>
        <taxon>Lycopodiopsida</taxon>
        <taxon>Selaginellales</taxon>
        <taxon>Selaginellaceae</taxon>
        <taxon>Selaginella</taxon>
    </lineage>
</organism>
<keyword evidence="3" id="KW-0539">Nucleus</keyword>
<dbReference type="InParanoid" id="D8SW86"/>
<evidence type="ECO:0000313" key="5">
    <source>
        <dbReference type="EMBL" id="EFJ11384.1"/>
    </source>
</evidence>
<feature type="domain" description="Transcription factor MYC/MYB N-terminal" evidence="4">
    <location>
        <begin position="3"/>
        <end position="179"/>
    </location>
</feature>
<protein>
    <recommendedName>
        <fullName evidence="4">Transcription factor MYC/MYB N-terminal domain-containing protein</fullName>
    </recommendedName>
</protein>
<dbReference type="PANTHER" id="PTHR11514:SF147">
    <property type="entry name" value="TRANSCRIPTION FACTOR MYC_MYB N-TERMINAL DOMAIN-CONTAINING PROTEIN"/>
    <property type="match status" value="1"/>
</dbReference>
<dbReference type="InterPro" id="IPR045084">
    <property type="entry name" value="AIB/MYC-like"/>
</dbReference>
<name>D8SW86_SELML</name>
<dbReference type="InterPro" id="IPR025610">
    <property type="entry name" value="MYC/MYB_N"/>
</dbReference>
<gene>
    <name evidence="5" type="ORF">SELMODRAFT_158887</name>
</gene>
<dbReference type="Gramene" id="EFJ11384">
    <property type="protein sequence ID" value="EFJ11384"/>
    <property type="gene ID" value="SELMODRAFT_158887"/>
</dbReference>
<dbReference type="AlphaFoldDB" id="D8SW86"/>
<dbReference type="OMA" id="HIWLNEP"/>
<sequence>MALQHKLTFLVDNSSLCCWTYAIVWQLSSADGQMILSWGDGYFSTNENSTQRNEAKQFDADQILRRKVLRELHDLCHPEEDYREVDHVTDQEWFYLLSMSWNFACGEGIPGRAFQFGQHIWICDTVKPINFQCARLELAKSAGIQTIVCVPTRNGVVELGSTEIVNECSRTLQDIRRYFEEEQQQQQSQ</sequence>
<dbReference type="SUPFAM" id="SSF55781">
    <property type="entry name" value="GAF domain-like"/>
    <property type="match status" value="1"/>
</dbReference>
<evidence type="ECO:0000256" key="1">
    <source>
        <dbReference type="ARBA" id="ARBA00023015"/>
    </source>
</evidence>
<accession>D8SW86</accession>
<dbReference type="EMBL" id="GL377647">
    <property type="protein sequence ID" value="EFJ11384.1"/>
    <property type="molecule type" value="Genomic_DNA"/>
</dbReference>
<reference evidence="5 6" key="1">
    <citation type="journal article" date="2011" name="Science">
        <title>The Selaginella genome identifies genetic changes associated with the evolution of vascular plants.</title>
        <authorList>
            <person name="Banks J.A."/>
            <person name="Nishiyama T."/>
            <person name="Hasebe M."/>
            <person name="Bowman J.L."/>
            <person name="Gribskov M."/>
            <person name="dePamphilis C."/>
            <person name="Albert V.A."/>
            <person name="Aono N."/>
            <person name="Aoyama T."/>
            <person name="Ambrose B.A."/>
            <person name="Ashton N.W."/>
            <person name="Axtell M.J."/>
            <person name="Barker E."/>
            <person name="Barker M.S."/>
            <person name="Bennetzen J.L."/>
            <person name="Bonawitz N.D."/>
            <person name="Chapple C."/>
            <person name="Cheng C."/>
            <person name="Correa L.G."/>
            <person name="Dacre M."/>
            <person name="DeBarry J."/>
            <person name="Dreyer I."/>
            <person name="Elias M."/>
            <person name="Engstrom E.M."/>
            <person name="Estelle M."/>
            <person name="Feng L."/>
            <person name="Finet C."/>
            <person name="Floyd S.K."/>
            <person name="Frommer W.B."/>
            <person name="Fujita T."/>
            <person name="Gramzow L."/>
            <person name="Gutensohn M."/>
            <person name="Harholt J."/>
            <person name="Hattori M."/>
            <person name="Heyl A."/>
            <person name="Hirai T."/>
            <person name="Hiwatashi Y."/>
            <person name="Ishikawa M."/>
            <person name="Iwata M."/>
            <person name="Karol K.G."/>
            <person name="Koehler B."/>
            <person name="Kolukisaoglu U."/>
            <person name="Kubo M."/>
            <person name="Kurata T."/>
            <person name="Lalonde S."/>
            <person name="Li K."/>
            <person name="Li Y."/>
            <person name="Litt A."/>
            <person name="Lyons E."/>
            <person name="Manning G."/>
            <person name="Maruyama T."/>
            <person name="Michael T.P."/>
            <person name="Mikami K."/>
            <person name="Miyazaki S."/>
            <person name="Morinaga S."/>
            <person name="Murata T."/>
            <person name="Mueller-Roeber B."/>
            <person name="Nelson D.R."/>
            <person name="Obara M."/>
            <person name="Oguri Y."/>
            <person name="Olmstead R.G."/>
            <person name="Onodera N."/>
            <person name="Petersen B.L."/>
            <person name="Pils B."/>
            <person name="Prigge M."/>
            <person name="Rensing S.A."/>
            <person name="Riano-Pachon D.M."/>
            <person name="Roberts A.W."/>
            <person name="Sato Y."/>
            <person name="Scheller H.V."/>
            <person name="Schulz B."/>
            <person name="Schulz C."/>
            <person name="Shakirov E.V."/>
            <person name="Shibagaki N."/>
            <person name="Shinohara N."/>
            <person name="Shippen D.E."/>
            <person name="Soerensen I."/>
            <person name="Sotooka R."/>
            <person name="Sugimoto N."/>
            <person name="Sugita M."/>
            <person name="Sumikawa N."/>
            <person name="Tanurdzic M."/>
            <person name="Theissen G."/>
            <person name="Ulvskov P."/>
            <person name="Wakazuki S."/>
            <person name="Weng J.K."/>
            <person name="Willats W.W."/>
            <person name="Wipf D."/>
            <person name="Wolf P.G."/>
            <person name="Yang L."/>
            <person name="Zimmer A.D."/>
            <person name="Zhu Q."/>
            <person name="Mitros T."/>
            <person name="Hellsten U."/>
            <person name="Loque D."/>
            <person name="Otillar R."/>
            <person name="Salamov A."/>
            <person name="Schmutz J."/>
            <person name="Shapiro H."/>
            <person name="Lindquist E."/>
            <person name="Lucas S."/>
            <person name="Rokhsar D."/>
            <person name="Grigoriev I.V."/>
        </authorList>
    </citation>
    <scope>NUCLEOTIDE SEQUENCE [LARGE SCALE GENOMIC DNA]</scope>
</reference>
<dbReference type="KEGG" id="smo:SELMODRAFT_158887"/>
<dbReference type="STRING" id="88036.D8SW86"/>
<evidence type="ECO:0000256" key="2">
    <source>
        <dbReference type="ARBA" id="ARBA00023163"/>
    </source>
</evidence>
<dbReference type="eggNOG" id="ENOG502QUFW">
    <property type="taxonomic scope" value="Eukaryota"/>
</dbReference>
<evidence type="ECO:0000313" key="6">
    <source>
        <dbReference type="Proteomes" id="UP000001514"/>
    </source>
</evidence>
<dbReference type="PANTHER" id="PTHR11514">
    <property type="entry name" value="MYC"/>
    <property type="match status" value="1"/>
</dbReference>
<dbReference type="Pfam" id="PF14215">
    <property type="entry name" value="bHLH-MYC_N"/>
    <property type="match status" value="1"/>
</dbReference>
<evidence type="ECO:0000256" key="3">
    <source>
        <dbReference type="ARBA" id="ARBA00023242"/>
    </source>
</evidence>